<evidence type="ECO:0008006" key="4">
    <source>
        <dbReference type="Google" id="ProtNLM"/>
    </source>
</evidence>
<reference evidence="2 3" key="1">
    <citation type="submission" date="2024-04" db="EMBL/GenBank/DDBJ databases">
        <authorList>
            <person name="Rising A."/>
            <person name="Reimegard J."/>
            <person name="Sonavane S."/>
            <person name="Akerstrom W."/>
            <person name="Nylinder S."/>
            <person name="Hedman E."/>
            <person name="Kallberg Y."/>
        </authorList>
    </citation>
    <scope>NUCLEOTIDE SEQUENCE [LARGE SCALE GENOMIC DNA]</scope>
</reference>
<evidence type="ECO:0000313" key="3">
    <source>
        <dbReference type="Proteomes" id="UP001497382"/>
    </source>
</evidence>
<feature type="region of interest" description="Disordered" evidence="1">
    <location>
        <begin position="175"/>
        <end position="208"/>
    </location>
</feature>
<sequence>MNEKTSENMAAEGQTSVSYNFIPFDPNNNMKVDAWLKYFNDKCTEYKLDEKWKLNNIASYLKNNALTEYINVYSTIKTWEEFTSFLQERFISPSIVNLIDFTSKLFIEGEDLKTYFQDKLKLGRQLNLSTEMILEGLSDGLPVNLKQILSVNSPNNPTEWLIKATKLMKLQTPYENQNNPSNSVTQNLKTNFNNKQGQPSNFRPHNPQPNYSLTQNFRPHTFQPNCHPNQNFRSNNYYSTPPPKQNFRPSHSINSHFQNKLPPSPCWLCTNQGIANAYHWVQTCPFGLSAGQMPPQNPAPSNFDPLKEETKQ</sequence>
<dbReference type="EMBL" id="CAXIEN010000069">
    <property type="protein sequence ID" value="CAL1273622.1"/>
    <property type="molecule type" value="Genomic_DNA"/>
</dbReference>
<feature type="compositionally biased region" description="Polar residues" evidence="1">
    <location>
        <begin position="226"/>
        <end position="239"/>
    </location>
</feature>
<accession>A0AAV1ZSX0</accession>
<comment type="caution">
    <text evidence="2">The sequence shown here is derived from an EMBL/GenBank/DDBJ whole genome shotgun (WGS) entry which is preliminary data.</text>
</comment>
<proteinExistence type="predicted"/>
<protein>
    <recommendedName>
        <fullName evidence="4">Retrotransposon gag domain-containing protein</fullName>
    </recommendedName>
</protein>
<gene>
    <name evidence="2" type="ORF">LARSCL_LOCUS7002</name>
</gene>
<feature type="region of interest" description="Disordered" evidence="1">
    <location>
        <begin position="292"/>
        <end position="312"/>
    </location>
</feature>
<keyword evidence="3" id="KW-1185">Reference proteome</keyword>
<evidence type="ECO:0000313" key="2">
    <source>
        <dbReference type="EMBL" id="CAL1273622.1"/>
    </source>
</evidence>
<feature type="region of interest" description="Disordered" evidence="1">
    <location>
        <begin position="226"/>
        <end position="250"/>
    </location>
</feature>
<evidence type="ECO:0000256" key="1">
    <source>
        <dbReference type="SAM" id="MobiDB-lite"/>
    </source>
</evidence>
<name>A0AAV1ZSX0_9ARAC</name>
<dbReference type="AlphaFoldDB" id="A0AAV1ZSX0"/>
<organism evidence="2 3">
    <name type="scientific">Larinioides sclopetarius</name>
    <dbReference type="NCBI Taxonomy" id="280406"/>
    <lineage>
        <taxon>Eukaryota</taxon>
        <taxon>Metazoa</taxon>
        <taxon>Ecdysozoa</taxon>
        <taxon>Arthropoda</taxon>
        <taxon>Chelicerata</taxon>
        <taxon>Arachnida</taxon>
        <taxon>Araneae</taxon>
        <taxon>Araneomorphae</taxon>
        <taxon>Entelegynae</taxon>
        <taxon>Araneoidea</taxon>
        <taxon>Araneidae</taxon>
        <taxon>Larinioides</taxon>
    </lineage>
</organism>
<dbReference type="Proteomes" id="UP001497382">
    <property type="component" value="Unassembled WGS sequence"/>
</dbReference>